<dbReference type="PROSITE" id="PS51154">
    <property type="entry name" value="MACRO"/>
    <property type="match status" value="1"/>
</dbReference>
<gene>
    <name evidence="2" type="ORF">AAG747_03060</name>
</gene>
<organism evidence="2 3">
    <name type="scientific">Rapidithrix thailandica</name>
    <dbReference type="NCBI Taxonomy" id="413964"/>
    <lineage>
        <taxon>Bacteria</taxon>
        <taxon>Pseudomonadati</taxon>
        <taxon>Bacteroidota</taxon>
        <taxon>Cytophagia</taxon>
        <taxon>Cytophagales</taxon>
        <taxon>Flammeovirgaceae</taxon>
        <taxon>Rapidithrix</taxon>
    </lineage>
</organism>
<accession>A0AAW9S681</accession>
<dbReference type="AlphaFoldDB" id="A0AAW9S681"/>
<name>A0AAW9S681_9BACT</name>
<keyword evidence="2" id="KW-0378">Hydrolase</keyword>
<sequence length="175" mass="18773">MYDVELIQGDLTTMEVGAIVNAANTALLAGGEYGVNGAIHTAGGPDIAEACKKIRIKLGGCKTGEAVITTAGLLKAKYVIHAVGPVWKGGESGEKELLKNCYINSLALADEYQLKSVAFPNISTGIYGFPKELAAGIAIDGMYSQLVKCRYVKKVIFVCHNPENYELYKKLLEIE</sequence>
<dbReference type="InterPro" id="IPR043472">
    <property type="entry name" value="Macro_dom-like"/>
</dbReference>
<keyword evidence="3" id="KW-1185">Reference proteome</keyword>
<proteinExistence type="predicted"/>
<dbReference type="SMART" id="SM00506">
    <property type="entry name" value="A1pp"/>
    <property type="match status" value="1"/>
</dbReference>
<comment type="caution">
    <text evidence="2">The sequence shown here is derived from an EMBL/GenBank/DDBJ whole genome shotgun (WGS) entry which is preliminary data.</text>
</comment>
<reference evidence="2 3" key="1">
    <citation type="submission" date="2024-04" db="EMBL/GenBank/DDBJ databases">
        <title>Novel genus in family Flammeovirgaceae.</title>
        <authorList>
            <person name="Nguyen T.H."/>
            <person name="Vuong T.Q."/>
            <person name="Le H."/>
            <person name="Kim S.-G."/>
        </authorList>
    </citation>
    <scope>NUCLEOTIDE SEQUENCE [LARGE SCALE GENOMIC DNA]</scope>
    <source>
        <strain evidence="2 3">JCM 23209</strain>
    </source>
</reference>
<dbReference type="GO" id="GO:0061463">
    <property type="term" value="F:O-acetyl-ADP-ribose deacetylase activity"/>
    <property type="evidence" value="ECO:0007669"/>
    <property type="project" value="UniProtKB-EC"/>
</dbReference>
<evidence type="ECO:0000313" key="2">
    <source>
        <dbReference type="EMBL" id="MEN7546873.1"/>
    </source>
</evidence>
<dbReference type="NCBIfam" id="NF001664">
    <property type="entry name" value="PRK00431.1-6"/>
    <property type="match status" value="1"/>
</dbReference>
<dbReference type="Proteomes" id="UP001403385">
    <property type="component" value="Unassembled WGS sequence"/>
</dbReference>
<dbReference type="EMBL" id="JBDKWZ010000001">
    <property type="protein sequence ID" value="MEN7546873.1"/>
    <property type="molecule type" value="Genomic_DNA"/>
</dbReference>
<evidence type="ECO:0000313" key="3">
    <source>
        <dbReference type="Proteomes" id="UP001403385"/>
    </source>
</evidence>
<dbReference type="CDD" id="cd02908">
    <property type="entry name" value="Macro_OAADPr_deacetylase"/>
    <property type="match status" value="1"/>
</dbReference>
<dbReference type="InterPro" id="IPR002589">
    <property type="entry name" value="Macro_dom"/>
</dbReference>
<feature type="domain" description="Macro" evidence="1">
    <location>
        <begin position="1"/>
        <end position="175"/>
    </location>
</feature>
<dbReference type="PANTHER" id="PTHR11106:SF27">
    <property type="entry name" value="MACRO DOMAIN-CONTAINING PROTEIN"/>
    <property type="match status" value="1"/>
</dbReference>
<dbReference type="SUPFAM" id="SSF52949">
    <property type="entry name" value="Macro domain-like"/>
    <property type="match status" value="1"/>
</dbReference>
<dbReference type="PANTHER" id="PTHR11106">
    <property type="entry name" value="GANGLIOSIDE INDUCED DIFFERENTIATION ASSOCIATED PROTEIN 2-RELATED"/>
    <property type="match status" value="1"/>
</dbReference>
<dbReference type="EC" id="3.1.1.106" evidence="2"/>
<protein>
    <submittedName>
        <fullName evidence="2">O-acetyl-ADP-ribose deacetylase</fullName>
        <ecNumber evidence="2">3.1.1.106</ecNumber>
    </submittedName>
</protein>
<dbReference type="Gene3D" id="3.40.220.10">
    <property type="entry name" value="Leucine Aminopeptidase, subunit E, domain 1"/>
    <property type="match status" value="1"/>
</dbReference>
<evidence type="ECO:0000259" key="1">
    <source>
        <dbReference type="PROSITE" id="PS51154"/>
    </source>
</evidence>
<dbReference type="Pfam" id="PF01661">
    <property type="entry name" value="Macro"/>
    <property type="match status" value="1"/>
</dbReference>
<dbReference type="RefSeq" id="WP_346819653.1">
    <property type="nucleotide sequence ID" value="NZ_JBDKWZ010000001.1"/>
</dbReference>